<protein>
    <submittedName>
        <fullName evidence="2">Uncharacterized protein</fullName>
    </submittedName>
</protein>
<name>A0A699XRM5_TANCI</name>
<comment type="caution">
    <text evidence="2">The sequence shown here is derived from an EMBL/GenBank/DDBJ whole genome shotgun (WGS) entry which is preliminary data.</text>
</comment>
<dbReference type="EMBL" id="BKCJ011885527">
    <property type="protein sequence ID" value="GFD61010.1"/>
    <property type="molecule type" value="Genomic_DNA"/>
</dbReference>
<evidence type="ECO:0000256" key="1">
    <source>
        <dbReference type="SAM" id="MobiDB-lite"/>
    </source>
</evidence>
<evidence type="ECO:0000313" key="2">
    <source>
        <dbReference type="EMBL" id="GFD61010.1"/>
    </source>
</evidence>
<reference evidence="2" key="1">
    <citation type="journal article" date="2019" name="Sci. Rep.">
        <title>Draft genome of Tanacetum cinerariifolium, the natural source of mosquito coil.</title>
        <authorList>
            <person name="Yamashiro T."/>
            <person name="Shiraishi A."/>
            <person name="Satake H."/>
            <person name="Nakayama K."/>
        </authorList>
    </citation>
    <scope>NUCLEOTIDE SEQUENCE</scope>
</reference>
<feature type="non-terminal residue" evidence="2">
    <location>
        <position position="79"/>
    </location>
</feature>
<sequence length="79" mass="8240">ATSLRFPAHSGAASGTRQPACPAARRRAARPGYKPCRRRLAGHSESCGSAAQCQAPARADRGCHDAWAGPSESGRERPA</sequence>
<gene>
    <name evidence="2" type="ORF">Tci_932979</name>
</gene>
<accession>A0A699XRM5</accession>
<feature type="region of interest" description="Disordered" evidence="1">
    <location>
        <begin position="59"/>
        <end position="79"/>
    </location>
</feature>
<organism evidence="2">
    <name type="scientific">Tanacetum cinerariifolium</name>
    <name type="common">Dalmatian daisy</name>
    <name type="synonym">Chrysanthemum cinerariifolium</name>
    <dbReference type="NCBI Taxonomy" id="118510"/>
    <lineage>
        <taxon>Eukaryota</taxon>
        <taxon>Viridiplantae</taxon>
        <taxon>Streptophyta</taxon>
        <taxon>Embryophyta</taxon>
        <taxon>Tracheophyta</taxon>
        <taxon>Spermatophyta</taxon>
        <taxon>Magnoliopsida</taxon>
        <taxon>eudicotyledons</taxon>
        <taxon>Gunneridae</taxon>
        <taxon>Pentapetalae</taxon>
        <taxon>asterids</taxon>
        <taxon>campanulids</taxon>
        <taxon>Asterales</taxon>
        <taxon>Asteraceae</taxon>
        <taxon>Asteroideae</taxon>
        <taxon>Anthemideae</taxon>
        <taxon>Anthemidinae</taxon>
        <taxon>Tanacetum</taxon>
    </lineage>
</organism>
<feature type="region of interest" description="Disordered" evidence="1">
    <location>
        <begin position="1"/>
        <end position="28"/>
    </location>
</feature>
<proteinExistence type="predicted"/>
<dbReference type="AlphaFoldDB" id="A0A699XRM5"/>
<feature type="non-terminal residue" evidence="2">
    <location>
        <position position="1"/>
    </location>
</feature>